<sequence length="293" mass="32607">MPGSNGNAKARNGETKKRVVTAARREQNKAAQRAWIKPDARRPVTTSKRSNPASERALISAIEDATQNGGHENPETSKSKITMSSAMPFDESGNQLIKYNLGSLYSAPSDLLCQSSSSSSSQGSSPVSEIVDTTAQLPDLKLNTLETSQTRTLLAILNNAICLGFDVDNLMNCSKGALSPFYRRITPMDNPQDLIATVLDPLVPVHLQPTLSQMLIPHHPALDLFPLPLVRDRLITLSFAMPNIYDLWELKLDIYVQHGLVFKNDSYDRLSWDRKSWEMRPWFGEKWGIPVCE</sequence>
<feature type="compositionally biased region" description="Basic and acidic residues" evidence="1">
    <location>
        <begin position="11"/>
        <end position="28"/>
    </location>
</feature>
<evidence type="ECO:0008006" key="4">
    <source>
        <dbReference type="Google" id="ProtNLM"/>
    </source>
</evidence>
<dbReference type="PANTHER" id="PTHR38116:SF8">
    <property type="entry name" value="BZIP DOMAIN-CONTAINING PROTEIN"/>
    <property type="match status" value="1"/>
</dbReference>
<feature type="compositionally biased region" description="Polar residues" evidence="1">
    <location>
        <begin position="44"/>
        <end position="53"/>
    </location>
</feature>
<evidence type="ECO:0000313" key="2">
    <source>
        <dbReference type="EMBL" id="KAJ5097685.1"/>
    </source>
</evidence>
<protein>
    <recommendedName>
        <fullName evidence="4">BZIP domain-containing protein</fullName>
    </recommendedName>
</protein>
<dbReference type="EMBL" id="JAPQKH010000005">
    <property type="protein sequence ID" value="KAJ5097685.1"/>
    <property type="molecule type" value="Genomic_DNA"/>
</dbReference>
<proteinExistence type="predicted"/>
<accession>A0A9W9FCH1</accession>
<dbReference type="PANTHER" id="PTHR38116">
    <property type="entry name" value="CHROMOSOME 7, WHOLE GENOME SHOTGUN SEQUENCE"/>
    <property type="match status" value="1"/>
</dbReference>
<gene>
    <name evidence="2" type="ORF">N7456_008406</name>
</gene>
<evidence type="ECO:0000256" key="1">
    <source>
        <dbReference type="SAM" id="MobiDB-lite"/>
    </source>
</evidence>
<keyword evidence="3" id="KW-1185">Reference proteome</keyword>
<dbReference type="InterPro" id="IPR021833">
    <property type="entry name" value="DUF3425"/>
</dbReference>
<dbReference type="Pfam" id="PF11905">
    <property type="entry name" value="DUF3425"/>
    <property type="match status" value="1"/>
</dbReference>
<dbReference type="OrthoDB" id="5973539at2759"/>
<feature type="region of interest" description="Disordered" evidence="1">
    <location>
        <begin position="1"/>
        <end position="54"/>
    </location>
</feature>
<reference evidence="2" key="2">
    <citation type="journal article" date="2023" name="IMA Fungus">
        <title>Comparative genomic study of the Penicillium genus elucidates a diverse pangenome and 15 lateral gene transfer events.</title>
        <authorList>
            <person name="Petersen C."/>
            <person name="Sorensen T."/>
            <person name="Nielsen M.R."/>
            <person name="Sondergaard T.E."/>
            <person name="Sorensen J.L."/>
            <person name="Fitzpatrick D.A."/>
            <person name="Frisvad J.C."/>
            <person name="Nielsen K.L."/>
        </authorList>
    </citation>
    <scope>NUCLEOTIDE SEQUENCE</scope>
    <source>
        <strain evidence="2">IBT 30069</strain>
    </source>
</reference>
<dbReference type="Proteomes" id="UP001149165">
    <property type="component" value="Unassembled WGS sequence"/>
</dbReference>
<dbReference type="AlphaFoldDB" id="A0A9W9FCH1"/>
<evidence type="ECO:0000313" key="3">
    <source>
        <dbReference type="Proteomes" id="UP001149165"/>
    </source>
</evidence>
<name>A0A9W9FCH1_9EURO</name>
<reference evidence="2" key="1">
    <citation type="submission" date="2022-11" db="EMBL/GenBank/DDBJ databases">
        <authorList>
            <person name="Petersen C."/>
        </authorList>
    </citation>
    <scope>NUCLEOTIDE SEQUENCE</scope>
    <source>
        <strain evidence="2">IBT 30069</strain>
    </source>
</reference>
<comment type="caution">
    <text evidence="2">The sequence shown here is derived from an EMBL/GenBank/DDBJ whole genome shotgun (WGS) entry which is preliminary data.</text>
</comment>
<organism evidence="2 3">
    <name type="scientific">Penicillium angulare</name>
    <dbReference type="NCBI Taxonomy" id="116970"/>
    <lineage>
        <taxon>Eukaryota</taxon>
        <taxon>Fungi</taxon>
        <taxon>Dikarya</taxon>
        <taxon>Ascomycota</taxon>
        <taxon>Pezizomycotina</taxon>
        <taxon>Eurotiomycetes</taxon>
        <taxon>Eurotiomycetidae</taxon>
        <taxon>Eurotiales</taxon>
        <taxon>Aspergillaceae</taxon>
        <taxon>Penicillium</taxon>
    </lineage>
</organism>